<dbReference type="RefSeq" id="WP_035889759.1">
    <property type="nucleotide sequence ID" value="NZ_JNCF01000025.1"/>
</dbReference>
<evidence type="ECO:0000259" key="1">
    <source>
        <dbReference type="Pfam" id="PF12697"/>
    </source>
</evidence>
<sequence length="267" mass="31057">MSFTDYGYRLNQIQEGSEKNWLFLPGGPGLGSEYLTHFCSNLAIQGTVILVDFPKDGTNKEGQLDFTFWQKGLIALLQSFNNPILVTHSFSGMFAMNLPEIENHLGGLILMNTTTSNTFFQHVSEMRHKHHLPDLVPAASQYHLDPSDETYKKFWDTYKYYCFTKEELPLGEQMMNLFAYNNDSYHYAIEHFYLDFHYKWHPQAIPAMTIASEFDYICPPAIFIKDKNFQSKNIMNKMIYNAGHCPWILHLEEVQQCFDEFSSIIPI</sequence>
<name>A0A0A2SPQ2_9GAMM</name>
<feature type="domain" description="AB hydrolase-1" evidence="1">
    <location>
        <begin position="22"/>
        <end position="247"/>
    </location>
</feature>
<dbReference type="EMBL" id="JNCF01000025">
    <property type="protein sequence ID" value="KGP63115.1"/>
    <property type="molecule type" value="Genomic_DNA"/>
</dbReference>
<dbReference type="Gene3D" id="3.40.50.1820">
    <property type="entry name" value="alpha/beta hydrolase"/>
    <property type="match status" value="1"/>
</dbReference>
<comment type="caution">
    <text evidence="2">The sequence shown here is derived from an EMBL/GenBank/DDBJ whole genome shotgun (WGS) entry which is preliminary data.</text>
</comment>
<evidence type="ECO:0000313" key="3">
    <source>
        <dbReference type="Proteomes" id="UP000054422"/>
    </source>
</evidence>
<proteinExistence type="predicted"/>
<protein>
    <submittedName>
        <fullName evidence="2">Hydrolase</fullName>
    </submittedName>
</protein>
<dbReference type="GO" id="GO:0016787">
    <property type="term" value="F:hydrolase activity"/>
    <property type="evidence" value="ECO:0007669"/>
    <property type="project" value="UniProtKB-KW"/>
</dbReference>
<dbReference type="OrthoDB" id="9796770at2"/>
<evidence type="ECO:0000313" key="2">
    <source>
        <dbReference type="EMBL" id="KGP63115.1"/>
    </source>
</evidence>
<dbReference type="Pfam" id="PF12697">
    <property type="entry name" value="Abhydrolase_6"/>
    <property type="match status" value="1"/>
</dbReference>
<dbReference type="STRING" id="1498499.EP47_07580"/>
<accession>A0A0A2SPQ2</accession>
<gene>
    <name evidence="2" type="ORF">EP47_07580</name>
</gene>
<dbReference type="InterPro" id="IPR000073">
    <property type="entry name" value="AB_hydrolase_1"/>
</dbReference>
<reference evidence="2 3" key="1">
    <citation type="submission" date="2014-05" db="EMBL/GenBank/DDBJ databases">
        <authorList>
            <person name="Rizzardi K."/>
            <person name="Winiecka-Krusnell J."/>
            <person name="Ramliden M."/>
            <person name="Alm E."/>
            <person name="Andersson S."/>
            <person name="Byfors S."/>
        </authorList>
    </citation>
    <scope>NUCLEOTIDE SEQUENCE [LARGE SCALE GENOMIC DNA]</scope>
    <source>
        <strain evidence="2 3">LEGN</strain>
    </source>
</reference>
<dbReference type="InterPro" id="IPR029058">
    <property type="entry name" value="AB_hydrolase_fold"/>
</dbReference>
<organism evidence="2 3">
    <name type="scientific">Legionella norrlandica</name>
    <dbReference type="NCBI Taxonomy" id="1498499"/>
    <lineage>
        <taxon>Bacteria</taxon>
        <taxon>Pseudomonadati</taxon>
        <taxon>Pseudomonadota</taxon>
        <taxon>Gammaproteobacteria</taxon>
        <taxon>Legionellales</taxon>
        <taxon>Legionellaceae</taxon>
        <taxon>Legionella</taxon>
    </lineage>
</organism>
<dbReference type="AlphaFoldDB" id="A0A0A2SPQ2"/>
<keyword evidence="2" id="KW-0378">Hydrolase</keyword>
<dbReference type="Proteomes" id="UP000054422">
    <property type="component" value="Unassembled WGS sequence"/>
</dbReference>
<keyword evidence="3" id="KW-1185">Reference proteome</keyword>
<dbReference type="SUPFAM" id="SSF53474">
    <property type="entry name" value="alpha/beta-Hydrolases"/>
    <property type="match status" value="1"/>
</dbReference>